<feature type="domain" description="Mor transcription activator" evidence="1">
    <location>
        <begin position="55"/>
        <end position="136"/>
    </location>
</feature>
<sequence>MDNLAGNTANTSNPVDLRALPYRTRLVAEKIGLNATYILFKTFAHRTLYIPPTLLRSDLATKVGKEAATALIELWPNTSLTFPKVDRMFQQWRNYEIILDINDGELPIVEICIKYDLTRQRIDQIKKDHKRNQVASKATSNQNLTLDLLL</sequence>
<protein>
    <submittedName>
        <fullName evidence="2">Mor transcription activator domain protein</fullName>
    </submittedName>
</protein>
<comment type="caution">
    <text evidence="2">The sequence shown here is derived from an EMBL/GenBank/DDBJ whole genome shotgun (WGS) entry which is preliminary data.</text>
</comment>
<dbReference type="SUPFAM" id="SSF46689">
    <property type="entry name" value="Homeodomain-like"/>
    <property type="match status" value="1"/>
</dbReference>
<evidence type="ECO:0000259" key="1">
    <source>
        <dbReference type="Pfam" id="PF08765"/>
    </source>
</evidence>
<dbReference type="PATRIC" id="fig|28229.4.peg.2093"/>
<accession>A0A099KN35</accession>
<dbReference type="Pfam" id="PF08765">
    <property type="entry name" value="Mor"/>
    <property type="match status" value="1"/>
</dbReference>
<organism evidence="2 3">
    <name type="scientific">Colwellia psychrerythraea</name>
    <name type="common">Vibrio psychroerythus</name>
    <dbReference type="NCBI Taxonomy" id="28229"/>
    <lineage>
        <taxon>Bacteria</taxon>
        <taxon>Pseudomonadati</taxon>
        <taxon>Pseudomonadota</taxon>
        <taxon>Gammaproteobacteria</taxon>
        <taxon>Alteromonadales</taxon>
        <taxon>Colwelliaceae</taxon>
        <taxon>Colwellia</taxon>
    </lineage>
</organism>
<reference evidence="2 3" key="1">
    <citation type="submission" date="2014-08" db="EMBL/GenBank/DDBJ databases">
        <title>Genomic and Phenotypic Diversity of Colwellia psychrerythraea strains from Disparate Marine Basins.</title>
        <authorList>
            <person name="Techtmann S.M."/>
            <person name="Stelling S.C."/>
            <person name="Utturkar S.M."/>
            <person name="Alshibli N."/>
            <person name="Harris A."/>
            <person name="Brown S.D."/>
            <person name="Hazen T.C."/>
        </authorList>
    </citation>
    <scope>NUCLEOTIDE SEQUENCE [LARGE SCALE GENOMIC DNA]</scope>
    <source>
        <strain evidence="2 3">ND2E</strain>
    </source>
</reference>
<dbReference type="InterPro" id="IPR014875">
    <property type="entry name" value="Mor_transcription_activator"/>
</dbReference>
<dbReference type="AlphaFoldDB" id="A0A099KN35"/>
<dbReference type="EMBL" id="JQED01000021">
    <property type="protein sequence ID" value="KGJ92154.1"/>
    <property type="molecule type" value="Genomic_DNA"/>
</dbReference>
<dbReference type="InterPro" id="IPR009057">
    <property type="entry name" value="Homeodomain-like_sf"/>
</dbReference>
<evidence type="ECO:0000313" key="2">
    <source>
        <dbReference type="EMBL" id="KGJ92154.1"/>
    </source>
</evidence>
<gene>
    <name evidence="2" type="ORF">ND2E_3047</name>
</gene>
<proteinExistence type="predicted"/>
<dbReference type="Proteomes" id="UP000029843">
    <property type="component" value="Unassembled WGS sequence"/>
</dbReference>
<name>A0A099KN35_COLPS</name>
<evidence type="ECO:0000313" key="3">
    <source>
        <dbReference type="Proteomes" id="UP000029843"/>
    </source>
</evidence>